<gene>
    <name evidence="9" type="ORF">Voc01_034470</name>
</gene>
<name>A0A8J4EAP7_9ACTN</name>
<keyword evidence="3" id="KW-0547">Nucleotide-binding</keyword>
<dbReference type="InterPro" id="IPR017871">
    <property type="entry name" value="ABC_transporter-like_CS"/>
</dbReference>
<dbReference type="SUPFAM" id="SSF90123">
    <property type="entry name" value="ABC transporter transmembrane region"/>
    <property type="match status" value="1"/>
</dbReference>
<keyword evidence="5 7" id="KW-1133">Transmembrane helix</keyword>
<evidence type="ECO:0000313" key="9">
    <source>
        <dbReference type="EMBL" id="GIJ68530.1"/>
    </source>
</evidence>
<comment type="caution">
    <text evidence="9">The sequence shown here is derived from an EMBL/GenBank/DDBJ whole genome shotgun (WGS) entry which is preliminary data.</text>
</comment>
<dbReference type="PANTHER" id="PTHR24221">
    <property type="entry name" value="ATP-BINDING CASSETTE SUB-FAMILY B"/>
    <property type="match status" value="1"/>
</dbReference>
<feature type="transmembrane region" description="Helical" evidence="7">
    <location>
        <begin position="156"/>
        <end position="180"/>
    </location>
</feature>
<evidence type="ECO:0000259" key="8">
    <source>
        <dbReference type="PROSITE" id="PS50893"/>
    </source>
</evidence>
<dbReference type="GO" id="GO:0005886">
    <property type="term" value="C:plasma membrane"/>
    <property type="evidence" value="ECO:0007669"/>
    <property type="project" value="UniProtKB-SubCell"/>
</dbReference>
<dbReference type="GO" id="GO:0016887">
    <property type="term" value="F:ATP hydrolysis activity"/>
    <property type="evidence" value="ECO:0007669"/>
    <property type="project" value="InterPro"/>
</dbReference>
<dbReference type="Gene3D" id="1.20.1560.10">
    <property type="entry name" value="ABC transporter type 1, transmembrane domain"/>
    <property type="match status" value="1"/>
</dbReference>
<dbReference type="SMART" id="SM00382">
    <property type="entry name" value="AAA"/>
    <property type="match status" value="1"/>
</dbReference>
<comment type="subcellular location">
    <subcellularLocation>
        <location evidence="1">Cell membrane</location>
        <topology evidence="1">Multi-pass membrane protein</topology>
    </subcellularLocation>
</comment>
<feature type="transmembrane region" description="Helical" evidence="7">
    <location>
        <begin position="34"/>
        <end position="54"/>
    </location>
</feature>
<evidence type="ECO:0000256" key="7">
    <source>
        <dbReference type="SAM" id="Phobius"/>
    </source>
</evidence>
<dbReference type="PANTHER" id="PTHR24221:SF646">
    <property type="entry name" value="HAEMOLYSIN SECRETION ATP-BINDING PROTEIN"/>
    <property type="match status" value="1"/>
</dbReference>
<dbReference type="InterPro" id="IPR039421">
    <property type="entry name" value="Type_1_exporter"/>
</dbReference>
<evidence type="ECO:0000256" key="4">
    <source>
        <dbReference type="ARBA" id="ARBA00022840"/>
    </source>
</evidence>
<evidence type="ECO:0000256" key="6">
    <source>
        <dbReference type="ARBA" id="ARBA00023136"/>
    </source>
</evidence>
<organism evidence="9 10">
    <name type="scientific">Virgisporangium ochraceum</name>
    <dbReference type="NCBI Taxonomy" id="65505"/>
    <lineage>
        <taxon>Bacteria</taxon>
        <taxon>Bacillati</taxon>
        <taxon>Actinomycetota</taxon>
        <taxon>Actinomycetes</taxon>
        <taxon>Micromonosporales</taxon>
        <taxon>Micromonosporaceae</taxon>
        <taxon>Virgisporangium</taxon>
    </lineage>
</organism>
<dbReference type="Gene3D" id="3.40.50.300">
    <property type="entry name" value="P-loop containing nucleotide triphosphate hydrolases"/>
    <property type="match status" value="1"/>
</dbReference>
<dbReference type="EMBL" id="BOPH01000043">
    <property type="protein sequence ID" value="GIJ68530.1"/>
    <property type="molecule type" value="Genomic_DNA"/>
</dbReference>
<dbReference type="GO" id="GO:0034040">
    <property type="term" value="F:ATPase-coupled lipid transmembrane transporter activity"/>
    <property type="evidence" value="ECO:0007669"/>
    <property type="project" value="TreeGrafter"/>
</dbReference>
<dbReference type="RefSeq" id="WP_203928476.1">
    <property type="nucleotide sequence ID" value="NZ_BOPH01000043.1"/>
</dbReference>
<reference evidence="9" key="1">
    <citation type="submission" date="2021-01" db="EMBL/GenBank/DDBJ databases">
        <title>Whole genome shotgun sequence of Virgisporangium ochraceum NBRC 16418.</title>
        <authorList>
            <person name="Komaki H."/>
            <person name="Tamura T."/>
        </authorList>
    </citation>
    <scope>NUCLEOTIDE SEQUENCE</scope>
    <source>
        <strain evidence="9">NBRC 16418</strain>
    </source>
</reference>
<evidence type="ECO:0000256" key="1">
    <source>
        <dbReference type="ARBA" id="ARBA00004651"/>
    </source>
</evidence>
<feature type="domain" description="ABC transporter" evidence="8">
    <location>
        <begin position="345"/>
        <end position="579"/>
    </location>
</feature>
<feature type="transmembrane region" description="Helical" evidence="7">
    <location>
        <begin position="61"/>
        <end position="81"/>
    </location>
</feature>
<dbReference type="InterPro" id="IPR036640">
    <property type="entry name" value="ABC1_TM_sf"/>
</dbReference>
<dbReference type="AlphaFoldDB" id="A0A8J4EAP7"/>
<evidence type="ECO:0000313" key="10">
    <source>
        <dbReference type="Proteomes" id="UP000635606"/>
    </source>
</evidence>
<dbReference type="PROSITE" id="PS00211">
    <property type="entry name" value="ABC_TRANSPORTER_1"/>
    <property type="match status" value="1"/>
</dbReference>
<keyword evidence="4" id="KW-0067">ATP-binding</keyword>
<dbReference type="InterPro" id="IPR003593">
    <property type="entry name" value="AAA+_ATPase"/>
</dbReference>
<evidence type="ECO:0000256" key="5">
    <source>
        <dbReference type="ARBA" id="ARBA00022989"/>
    </source>
</evidence>
<dbReference type="PROSITE" id="PS50893">
    <property type="entry name" value="ABC_TRANSPORTER_2"/>
    <property type="match status" value="1"/>
</dbReference>
<keyword evidence="10" id="KW-1185">Reference proteome</keyword>
<dbReference type="CDD" id="cd03228">
    <property type="entry name" value="ABCC_MRP_Like"/>
    <property type="match status" value="1"/>
</dbReference>
<keyword evidence="2 7" id="KW-0812">Transmembrane</keyword>
<dbReference type="InterPro" id="IPR003439">
    <property type="entry name" value="ABC_transporter-like_ATP-bd"/>
</dbReference>
<accession>A0A8J4EAP7</accession>
<dbReference type="InterPro" id="IPR027417">
    <property type="entry name" value="P-loop_NTPase"/>
</dbReference>
<dbReference type="GO" id="GO:0005524">
    <property type="term" value="F:ATP binding"/>
    <property type="evidence" value="ECO:0007669"/>
    <property type="project" value="UniProtKB-KW"/>
</dbReference>
<dbReference type="Proteomes" id="UP000635606">
    <property type="component" value="Unassembled WGS sequence"/>
</dbReference>
<evidence type="ECO:0000256" key="2">
    <source>
        <dbReference type="ARBA" id="ARBA00022692"/>
    </source>
</evidence>
<feature type="transmembrane region" description="Helical" evidence="7">
    <location>
        <begin position="256"/>
        <end position="278"/>
    </location>
</feature>
<proteinExistence type="predicted"/>
<evidence type="ECO:0000256" key="3">
    <source>
        <dbReference type="ARBA" id="ARBA00022741"/>
    </source>
</evidence>
<dbReference type="SUPFAM" id="SSF52540">
    <property type="entry name" value="P-loop containing nucleoside triphosphate hydrolases"/>
    <property type="match status" value="1"/>
</dbReference>
<keyword evidence="6 7" id="KW-0472">Membrane</keyword>
<sequence>MVSAIAVRFRLLRLLGRAGPRPAALLVVLQTVRAVVPVAQALAVGGLVAALFAARTVAEAAVAAGLVAGLFLLDQVVWLLIVPVRTLVVRRIDGDLRARVRAVATAVPGLDVLESVAFQDRVSRAVDTGSGVGRERSAGGAAAGQLELVLRMVSTVAATALVATLSVVLAVGLLALGLVLRAVIRRQWMRLVDMLDADTVSQRYDYYVSSQAVYFAAKDVRLFGLADWFAGRTRAAIARIYAPVWRELLAVLRRQWWTAVLALAGATAVLAAPAVAVLRGDLDPALLITYVLAGTAVLAISATGVETFDIEYGRHAVAAADELSTLYGAGSVADVAGPAARPPTVRFENVVFSYPGEATPTLDGLTVTLHPGQTVAMVGANGAGKTTFVKLLAGLYRPDSGRITVDGVEPHLRRPPLTVLFQDFVRYPASLRDNVTAAAPGHPVDDDAVRDHLRRAGAADLPADIDTLLWREGTDGTDLSGGQWQRVGLARVLFAVTAGRRLLVLDEPTASLDVRAEAEFHEQVVAGVRDATTLLISHRMSTVRFADRILLLRDGRVVEDGTHDDLLALGGGYARFFTAQAAAFRGEPA</sequence>
<dbReference type="Pfam" id="PF00005">
    <property type="entry name" value="ABC_tran"/>
    <property type="match status" value="1"/>
</dbReference>
<protein>
    <submittedName>
        <fullName evidence="9">Multidrug ABC transporter permease</fullName>
    </submittedName>
</protein>